<dbReference type="Gene3D" id="3.30.830.10">
    <property type="entry name" value="Metalloenzyme, LuxS/M16 peptidase-like"/>
    <property type="match status" value="2"/>
</dbReference>
<protein>
    <submittedName>
        <fullName evidence="3">Insulinase family protein</fullName>
    </submittedName>
</protein>
<keyword evidence="6" id="KW-1185">Reference proteome</keyword>
<dbReference type="GO" id="GO:0046872">
    <property type="term" value="F:metal ion binding"/>
    <property type="evidence" value="ECO:0007669"/>
    <property type="project" value="InterPro"/>
</dbReference>
<evidence type="ECO:0000313" key="5">
    <source>
        <dbReference type="Proteomes" id="UP000501316"/>
    </source>
</evidence>
<evidence type="ECO:0000259" key="1">
    <source>
        <dbReference type="Pfam" id="PF00675"/>
    </source>
</evidence>
<dbReference type="KEGG" id="clf:GJQ69_04380"/>
<dbReference type="SUPFAM" id="SSF63411">
    <property type="entry name" value="LuxS/MPP-like metallohydrolase"/>
    <property type="match status" value="2"/>
</dbReference>
<dbReference type="Pfam" id="PF05193">
    <property type="entry name" value="Peptidase_M16_C"/>
    <property type="match status" value="1"/>
</dbReference>
<evidence type="ECO:0000313" key="4">
    <source>
        <dbReference type="EMBL" id="QKO31118.1"/>
    </source>
</evidence>
<feature type="domain" description="Peptidase M16 C-terminal" evidence="2">
    <location>
        <begin position="182"/>
        <end position="358"/>
    </location>
</feature>
<organism evidence="3 5">
    <name type="scientific">Caproicibacterium lactatifermentans</name>
    <dbReference type="NCBI Taxonomy" id="2666138"/>
    <lineage>
        <taxon>Bacteria</taxon>
        <taxon>Bacillati</taxon>
        <taxon>Bacillota</taxon>
        <taxon>Clostridia</taxon>
        <taxon>Eubacteriales</taxon>
        <taxon>Oscillospiraceae</taxon>
        <taxon>Caproicibacterium</taxon>
    </lineage>
</organism>
<proteinExistence type="predicted"/>
<dbReference type="AlphaFoldDB" id="A0A859DUZ6"/>
<dbReference type="PANTHER" id="PTHR11851">
    <property type="entry name" value="METALLOPROTEASE"/>
    <property type="match status" value="1"/>
</dbReference>
<accession>A0A859DUZ6</accession>
<name>A0A859DUZ6_9FIRM</name>
<gene>
    <name evidence="3" type="ORF">GJQ69_04380</name>
    <name evidence="4" type="ORF">GKP14_00195</name>
</gene>
<evidence type="ECO:0000259" key="2">
    <source>
        <dbReference type="Pfam" id="PF05193"/>
    </source>
</evidence>
<dbReference type="EMBL" id="CP046161">
    <property type="protein sequence ID" value="QKO31118.1"/>
    <property type="molecule type" value="Genomic_DNA"/>
</dbReference>
<dbReference type="RefSeq" id="WP_086036855.1">
    <property type="nucleotide sequence ID" value="NZ_CP046051.1"/>
</dbReference>
<dbReference type="NCBIfam" id="NF047421">
    <property type="entry name" value="YfmH_fam"/>
    <property type="match status" value="1"/>
</dbReference>
<evidence type="ECO:0000313" key="6">
    <source>
        <dbReference type="Proteomes" id="UP000509623"/>
    </source>
</evidence>
<dbReference type="Proteomes" id="UP000509623">
    <property type="component" value="Chromosome"/>
</dbReference>
<dbReference type="InterPro" id="IPR011765">
    <property type="entry name" value="Pept_M16_N"/>
</dbReference>
<sequence length="422" mass="47065">MQERKIDRVGESYYEVRHASGLQIFVYPKSQSHSTYAIFGTNYGSIDNAFRRSGETEVTRVPNGIAHFLEHKMFENEDGVDTFARYAQTGANANAYTSFDKTCYLFSCSDHVYESLEILLDFVQKPYFTAQTVQKEQGIIGQEIQMYDDDPGWQVLFNMLGAMYHTHPVKLDIAGSVESIAKITPELLYECYHTFYNLNNMALCVVGNVEPDKVLALCDKLLKPSQDMQVQRYFEPEPPSVLKPRVCVKGSVANPMFYFGFKEDAAHRPTVQQMAETEILLQTVSGDCSPLFRRLLDAGLINEASFDSEYFEGPGYASVLFSGESKDADAVAAQILQELERVRQDGLDPELFENAKRSVYGRIISGFNSVESLANGMIADCFAGRSLVADVNAAAAVTKAAAEKRLQTQLLPQNAVLSIVEP</sequence>
<dbReference type="InterPro" id="IPR050361">
    <property type="entry name" value="MPP/UQCRC_Complex"/>
</dbReference>
<evidence type="ECO:0000313" key="3">
    <source>
        <dbReference type="EMBL" id="QKN24772.1"/>
    </source>
</evidence>
<dbReference type="Proteomes" id="UP000501316">
    <property type="component" value="Chromosome"/>
</dbReference>
<dbReference type="InterPro" id="IPR007863">
    <property type="entry name" value="Peptidase_M16_C"/>
</dbReference>
<reference evidence="4" key="3">
    <citation type="journal article" date="2022" name="Int. J. Syst. Evol. Microbiol.">
        <title>Caproicibacterium lactatifermentans sp. nov., isolated from pit clay used for the production of Chinese strong aroma-type liquor.</title>
        <authorList>
            <person name="Wang H."/>
            <person name="Gu Y."/>
            <person name="Zhao D."/>
            <person name="Qiao Z."/>
            <person name="Zheng J."/>
            <person name="Gao J."/>
            <person name="Ren C."/>
            <person name="Xu Y."/>
        </authorList>
    </citation>
    <scope>NUCLEOTIDE SEQUENCE</scope>
    <source>
        <strain evidence="4">JNU-WLY1368</strain>
    </source>
</reference>
<feature type="domain" description="Peptidase M16 N-terminal" evidence="1">
    <location>
        <begin position="63"/>
        <end position="174"/>
    </location>
</feature>
<dbReference type="InterPro" id="IPR011249">
    <property type="entry name" value="Metalloenz_LuxS/M16"/>
</dbReference>
<dbReference type="PANTHER" id="PTHR11851:SF134">
    <property type="entry name" value="ZINC-DEPENDENT PROTEASE"/>
    <property type="match status" value="1"/>
</dbReference>
<dbReference type="EMBL" id="CP046051">
    <property type="protein sequence ID" value="QKN24772.1"/>
    <property type="molecule type" value="Genomic_DNA"/>
</dbReference>
<reference evidence="5 6" key="1">
    <citation type="submission" date="2019-11" db="EMBL/GenBank/DDBJ databases">
        <authorList>
            <person name="Ren C."/>
            <person name="Wang H."/>
            <person name="Xu Y."/>
        </authorList>
    </citation>
    <scope>NUCLEOTIDE SEQUENCE [LARGE SCALE GENOMIC DNA]</scope>
    <source>
        <strain evidence="6">JNU-WLY1368</strain>
        <strain evidence="3 5">LBM 19010</strain>
    </source>
</reference>
<reference evidence="4" key="2">
    <citation type="journal article" date="2021" name="Appl. Environ. Microbiol.">
        <title>Adaptability of a Caproate-Producing Bacterium Contributes to Its Dominance in an Anaerobic Fermentation System.</title>
        <authorList>
            <person name="Wang H."/>
            <person name="Gu Y."/>
            <person name="Zhou W."/>
            <person name="Zhao D."/>
            <person name="Qiao Z."/>
            <person name="Zheng J."/>
            <person name="Gao J."/>
            <person name="Chen X."/>
            <person name="Ren C."/>
            <person name="Xu Y."/>
        </authorList>
    </citation>
    <scope>NUCLEOTIDE SEQUENCE</scope>
    <source>
        <strain evidence="4">JNU-WLY1368</strain>
    </source>
</reference>
<dbReference type="Pfam" id="PF00675">
    <property type="entry name" value="Peptidase_M16"/>
    <property type="match status" value="1"/>
</dbReference>